<protein>
    <submittedName>
        <fullName evidence="4">SDR family oxidoreductase</fullName>
    </submittedName>
</protein>
<gene>
    <name evidence="4" type="ORF">LVJ94_05620</name>
</gene>
<organism evidence="4 5">
    <name type="scientific">Pendulispora rubella</name>
    <dbReference type="NCBI Taxonomy" id="2741070"/>
    <lineage>
        <taxon>Bacteria</taxon>
        <taxon>Pseudomonadati</taxon>
        <taxon>Myxococcota</taxon>
        <taxon>Myxococcia</taxon>
        <taxon>Myxococcales</taxon>
        <taxon>Sorangiineae</taxon>
        <taxon>Pendulisporaceae</taxon>
        <taxon>Pendulispora</taxon>
    </lineage>
</organism>
<dbReference type="InterPro" id="IPR002347">
    <property type="entry name" value="SDR_fam"/>
</dbReference>
<dbReference type="Proteomes" id="UP001374803">
    <property type="component" value="Chromosome"/>
</dbReference>
<sequence length="296" mass="31883">MSQPSTSKDPRTQEKKPPFHEGKQPPPGHEFEMKAKPDYGEDSYKGHGRLNGRTALVTGGDSGIGRAVALAFAREGADIAITYLSEHEDAAETRRVVEEAGRKAVLIPCDLTIPNDGARVVDETVKAFGRIDILVNNAAFQGEAVESFEELDAERVERAFRVNILAMFDFVRRALPHMKPGSAIINTASIQAYKPTGGILDYAATKGAIVTFTKGLAGDLIKRGIRVNAVAPGPVWTPLIVQSFDEEKISNFGKDSPMGRPAQPAELAPPFVFLACDESRYVNGEVLGVTGGKPLP</sequence>
<dbReference type="EMBL" id="CP089983">
    <property type="protein sequence ID" value="WXB06711.1"/>
    <property type="molecule type" value="Genomic_DNA"/>
</dbReference>
<reference evidence="4" key="1">
    <citation type="submission" date="2021-12" db="EMBL/GenBank/DDBJ databases">
        <title>Discovery of the Pendulisporaceae a myxobacterial family with distinct sporulation behavior and unique specialized metabolism.</title>
        <authorList>
            <person name="Garcia R."/>
            <person name="Popoff A."/>
            <person name="Bader C.D."/>
            <person name="Loehr J."/>
            <person name="Walesch S."/>
            <person name="Walt C."/>
            <person name="Boldt J."/>
            <person name="Bunk B."/>
            <person name="Haeckl F.J.F.P.J."/>
            <person name="Gunesch A.P."/>
            <person name="Birkelbach J."/>
            <person name="Nuebel U."/>
            <person name="Pietschmann T."/>
            <person name="Bach T."/>
            <person name="Mueller R."/>
        </authorList>
    </citation>
    <scope>NUCLEOTIDE SEQUENCE</scope>
    <source>
        <strain evidence="4">MSr11367</strain>
    </source>
</reference>
<feature type="compositionally biased region" description="Basic and acidic residues" evidence="3">
    <location>
        <begin position="8"/>
        <end position="45"/>
    </location>
</feature>
<feature type="region of interest" description="Disordered" evidence="3">
    <location>
        <begin position="1"/>
        <end position="47"/>
    </location>
</feature>
<keyword evidence="5" id="KW-1185">Reference proteome</keyword>
<dbReference type="PANTHER" id="PTHR48107:SF16">
    <property type="entry name" value="NADPH-DEPENDENT ALDEHYDE REDUCTASE 1, CHLOROPLASTIC"/>
    <property type="match status" value="1"/>
</dbReference>
<name>A0ABZ2L720_9BACT</name>
<dbReference type="RefSeq" id="WP_394836367.1">
    <property type="nucleotide sequence ID" value="NZ_CP089929.1"/>
</dbReference>
<evidence type="ECO:0000256" key="1">
    <source>
        <dbReference type="ARBA" id="ARBA00006484"/>
    </source>
</evidence>
<comment type="similarity">
    <text evidence="1">Belongs to the short-chain dehydrogenases/reductases (SDR) family.</text>
</comment>
<evidence type="ECO:0000313" key="4">
    <source>
        <dbReference type="EMBL" id="WXB06711.1"/>
    </source>
</evidence>
<keyword evidence="2" id="KW-0560">Oxidoreductase</keyword>
<dbReference type="PANTHER" id="PTHR48107">
    <property type="entry name" value="NADPH-DEPENDENT ALDEHYDE REDUCTASE-LIKE PROTEIN, CHLOROPLASTIC-RELATED"/>
    <property type="match status" value="1"/>
</dbReference>
<evidence type="ECO:0000256" key="3">
    <source>
        <dbReference type="SAM" id="MobiDB-lite"/>
    </source>
</evidence>
<dbReference type="Pfam" id="PF13561">
    <property type="entry name" value="adh_short_C2"/>
    <property type="match status" value="1"/>
</dbReference>
<dbReference type="SUPFAM" id="SSF51735">
    <property type="entry name" value="NAD(P)-binding Rossmann-fold domains"/>
    <property type="match status" value="1"/>
</dbReference>
<dbReference type="InterPro" id="IPR036291">
    <property type="entry name" value="NAD(P)-bd_dom_sf"/>
</dbReference>
<dbReference type="PRINTS" id="PR00081">
    <property type="entry name" value="GDHRDH"/>
</dbReference>
<dbReference type="PRINTS" id="PR00080">
    <property type="entry name" value="SDRFAMILY"/>
</dbReference>
<proteinExistence type="inferred from homology"/>
<accession>A0ABZ2L720</accession>
<evidence type="ECO:0000313" key="5">
    <source>
        <dbReference type="Proteomes" id="UP001374803"/>
    </source>
</evidence>
<dbReference type="Gene3D" id="3.40.50.720">
    <property type="entry name" value="NAD(P)-binding Rossmann-like Domain"/>
    <property type="match status" value="1"/>
</dbReference>
<dbReference type="PROSITE" id="PS00061">
    <property type="entry name" value="ADH_SHORT"/>
    <property type="match status" value="1"/>
</dbReference>
<evidence type="ECO:0000256" key="2">
    <source>
        <dbReference type="ARBA" id="ARBA00023002"/>
    </source>
</evidence>
<dbReference type="InterPro" id="IPR020904">
    <property type="entry name" value="Sc_DH/Rdtase_CS"/>
</dbReference>